<evidence type="ECO:0008006" key="3">
    <source>
        <dbReference type="Google" id="ProtNLM"/>
    </source>
</evidence>
<dbReference type="OrthoDB" id="2283382at2759"/>
<proteinExistence type="predicted"/>
<keyword evidence="2" id="KW-1185">Reference proteome</keyword>
<comment type="caution">
    <text evidence="1">The sequence shown here is derived from an EMBL/GenBank/DDBJ whole genome shotgun (WGS) entry which is preliminary data.</text>
</comment>
<protein>
    <recommendedName>
        <fullName evidence="3">SWIM-type domain-containing protein</fullName>
    </recommendedName>
</protein>
<evidence type="ECO:0000313" key="1">
    <source>
        <dbReference type="EMBL" id="RCH87795.1"/>
    </source>
</evidence>
<accession>A0A367JD34</accession>
<dbReference type="EMBL" id="PJQL01001589">
    <property type="protein sequence ID" value="RCH87795.1"/>
    <property type="molecule type" value="Genomic_DNA"/>
</dbReference>
<dbReference type="STRING" id="86630.A0A367JD34"/>
<dbReference type="Proteomes" id="UP000252139">
    <property type="component" value="Unassembled WGS sequence"/>
</dbReference>
<dbReference type="AlphaFoldDB" id="A0A367JD34"/>
<name>A0A367JD34_RHIAZ</name>
<sequence length="178" mass="20427">MELYHNLLKTFHMDHSRSVRVDRLIYLLSLLIATKKPLNQKKNTVNVPDYDSACGMVKKIEDNLFQCKSFTHNILYYDIEVRNGYLYSCSCPAYSRLCKNVFLVNRIFQVPFTERSTLHVTPVIDENAALSSTIEGVPNTAFGNTQSTSNKDERNLRFNELINKGKRFALLAQQGQAK</sequence>
<organism evidence="1 2">
    <name type="scientific">Rhizopus azygosporus</name>
    <name type="common">Rhizopus microsporus var. azygosporus</name>
    <dbReference type="NCBI Taxonomy" id="86630"/>
    <lineage>
        <taxon>Eukaryota</taxon>
        <taxon>Fungi</taxon>
        <taxon>Fungi incertae sedis</taxon>
        <taxon>Mucoromycota</taxon>
        <taxon>Mucoromycotina</taxon>
        <taxon>Mucoromycetes</taxon>
        <taxon>Mucorales</taxon>
        <taxon>Mucorineae</taxon>
        <taxon>Rhizopodaceae</taxon>
        <taxon>Rhizopus</taxon>
    </lineage>
</organism>
<reference evidence="1 2" key="1">
    <citation type="journal article" date="2018" name="G3 (Bethesda)">
        <title>Phylogenetic and Phylogenomic Definition of Rhizopus Species.</title>
        <authorList>
            <person name="Gryganskyi A.P."/>
            <person name="Golan J."/>
            <person name="Dolatabadi S."/>
            <person name="Mondo S."/>
            <person name="Robb S."/>
            <person name="Idnurm A."/>
            <person name="Muszewska A."/>
            <person name="Steczkiewicz K."/>
            <person name="Masonjones S."/>
            <person name="Liao H.L."/>
            <person name="Gajdeczka M.T."/>
            <person name="Anike F."/>
            <person name="Vuek A."/>
            <person name="Anishchenko I.M."/>
            <person name="Voigt K."/>
            <person name="de Hoog G.S."/>
            <person name="Smith M.E."/>
            <person name="Heitman J."/>
            <person name="Vilgalys R."/>
            <person name="Stajich J.E."/>
        </authorList>
    </citation>
    <scope>NUCLEOTIDE SEQUENCE [LARGE SCALE GENOMIC DNA]</scope>
    <source>
        <strain evidence="1 2">CBS 357.93</strain>
    </source>
</reference>
<gene>
    <name evidence="1" type="ORF">CU097_006964</name>
</gene>
<evidence type="ECO:0000313" key="2">
    <source>
        <dbReference type="Proteomes" id="UP000252139"/>
    </source>
</evidence>